<dbReference type="GO" id="GO:0007266">
    <property type="term" value="P:Rho protein signal transduction"/>
    <property type="evidence" value="ECO:0007669"/>
    <property type="project" value="InterPro"/>
</dbReference>
<evidence type="ECO:0008006" key="8">
    <source>
        <dbReference type="Google" id="ProtNLM"/>
    </source>
</evidence>
<dbReference type="FunFam" id="2.70.50.30:FF:000004">
    <property type="entry name" value="Rho GDP-dissociation inhibitor 1"/>
    <property type="match status" value="1"/>
</dbReference>
<dbReference type="STRING" id="747525.W4KHK8"/>
<dbReference type="GO" id="GO:0016020">
    <property type="term" value="C:membrane"/>
    <property type="evidence" value="ECO:0007669"/>
    <property type="project" value="TreeGrafter"/>
</dbReference>
<gene>
    <name evidence="6" type="ORF">HETIRDRAFT_35078</name>
</gene>
<proteinExistence type="inferred from homology"/>
<dbReference type="InterPro" id="IPR024792">
    <property type="entry name" value="RhoGDI_dom_sf"/>
</dbReference>
<evidence type="ECO:0000313" key="7">
    <source>
        <dbReference type="Proteomes" id="UP000030671"/>
    </source>
</evidence>
<sequence length="195" mass="21410">MSTEEDDFAPNTTPGYRPSAAKTIDEYAKLDAEDESLARWKASLGLGTGAVGDTSKPKVEVLTLELTSPSLPEGKTITVDLKNADQLAQLKAAPLQVKEGAEYNVYISLQVNHSLVTGCRYIQVVKRAGIKVEKVDAMLGSYGAQPDPRRVSVVQDEFPSGMLARGVYNVRSRVTDIDGEVYAEWDWLFKIGKEW</sequence>
<keyword evidence="4" id="KW-0963">Cytoplasm</keyword>
<dbReference type="GeneID" id="20671783"/>
<dbReference type="GO" id="GO:0005096">
    <property type="term" value="F:GTPase activator activity"/>
    <property type="evidence" value="ECO:0007669"/>
    <property type="project" value="UniProtKB-KW"/>
</dbReference>
<evidence type="ECO:0000256" key="1">
    <source>
        <dbReference type="ARBA" id="ARBA00004496"/>
    </source>
</evidence>
<keyword evidence="3" id="KW-0343">GTPase activation</keyword>
<comment type="similarity">
    <text evidence="2">Belongs to the Rho GDI family.</text>
</comment>
<dbReference type="EMBL" id="KI925456">
    <property type="protein sequence ID" value="ETW84566.1"/>
    <property type="molecule type" value="Genomic_DNA"/>
</dbReference>
<organism evidence="6 7">
    <name type="scientific">Heterobasidion irregulare (strain TC 32-1)</name>
    <dbReference type="NCBI Taxonomy" id="747525"/>
    <lineage>
        <taxon>Eukaryota</taxon>
        <taxon>Fungi</taxon>
        <taxon>Dikarya</taxon>
        <taxon>Basidiomycota</taxon>
        <taxon>Agaricomycotina</taxon>
        <taxon>Agaricomycetes</taxon>
        <taxon>Russulales</taxon>
        <taxon>Bondarzewiaceae</taxon>
        <taxon>Heterobasidion</taxon>
        <taxon>Heterobasidion annosum species complex</taxon>
    </lineage>
</organism>
<dbReference type="Gene3D" id="2.70.50.30">
    <property type="entry name" value="Coagulation Factor XIII, subunit A, domain 1"/>
    <property type="match status" value="1"/>
</dbReference>
<dbReference type="PANTHER" id="PTHR10980">
    <property type="entry name" value="RHO GDP-DISSOCIATION INHIBITOR"/>
    <property type="match status" value="1"/>
</dbReference>
<evidence type="ECO:0000313" key="6">
    <source>
        <dbReference type="EMBL" id="ETW84566.1"/>
    </source>
</evidence>
<evidence type="ECO:0000256" key="2">
    <source>
        <dbReference type="ARBA" id="ARBA00009758"/>
    </source>
</evidence>
<dbReference type="InterPro" id="IPR014756">
    <property type="entry name" value="Ig_E-set"/>
</dbReference>
<dbReference type="KEGG" id="hir:HETIRDRAFT_35078"/>
<evidence type="ECO:0000256" key="3">
    <source>
        <dbReference type="ARBA" id="ARBA00022468"/>
    </source>
</evidence>
<dbReference type="GO" id="GO:0005829">
    <property type="term" value="C:cytosol"/>
    <property type="evidence" value="ECO:0007669"/>
    <property type="project" value="TreeGrafter"/>
</dbReference>
<dbReference type="InParanoid" id="W4KHK8"/>
<dbReference type="OrthoDB" id="1683373at2759"/>
<name>W4KHK8_HETIT</name>
<dbReference type="FunCoup" id="W4KHK8">
    <property type="interactions" value="146"/>
</dbReference>
<dbReference type="GO" id="GO:0005094">
    <property type="term" value="F:Rho GDP-dissociation inhibitor activity"/>
    <property type="evidence" value="ECO:0007669"/>
    <property type="project" value="InterPro"/>
</dbReference>
<comment type="subcellular location">
    <subcellularLocation>
        <location evidence="1">Cytoplasm</location>
    </subcellularLocation>
</comment>
<dbReference type="eggNOG" id="KOG3205">
    <property type="taxonomic scope" value="Eukaryota"/>
</dbReference>
<dbReference type="HOGENOM" id="CLU_076228_1_0_1"/>
<protein>
    <recommendedName>
        <fullName evidence="8">Rho GDP-dissociation inhibitor</fullName>
    </recommendedName>
</protein>
<dbReference type="RefSeq" id="XP_009543175.1">
    <property type="nucleotide sequence ID" value="XM_009544880.1"/>
</dbReference>
<evidence type="ECO:0000256" key="5">
    <source>
        <dbReference type="SAM" id="MobiDB-lite"/>
    </source>
</evidence>
<accession>W4KHK8</accession>
<dbReference type="Proteomes" id="UP000030671">
    <property type="component" value="Unassembled WGS sequence"/>
</dbReference>
<dbReference type="SUPFAM" id="SSF81296">
    <property type="entry name" value="E set domains"/>
    <property type="match status" value="1"/>
</dbReference>
<dbReference type="PANTHER" id="PTHR10980:SF3">
    <property type="entry name" value="LD16419P"/>
    <property type="match status" value="1"/>
</dbReference>
<keyword evidence="7" id="KW-1185">Reference proteome</keyword>
<dbReference type="InterPro" id="IPR000406">
    <property type="entry name" value="Rho_GDI"/>
</dbReference>
<dbReference type="PRINTS" id="PR00492">
    <property type="entry name" value="RHOGDI"/>
</dbReference>
<evidence type="ECO:0000256" key="4">
    <source>
        <dbReference type="ARBA" id="ARBA00022490"/>
    </source>
</evidence>
<dbReference type="AlphaFoldDB" id="W4KHK8"/>
<reference evidence="6 7" key="1">
    <citation type="journal article" date="2012" name="New Phytol.">
        <title>Insight into trade-off between wood decay and parasitism from the genome of a fungal forest pathogen.</title>
        <authorList>
            <person name="Olson A."/>
            <person name="Aerts A."/>
            <person name="Asiegbu F."/>
            <person name="Belbahri L."/>
            <person name="Bouzid O."/>
            <person name="Broberg A."/>
            <person name="Canback B."/>
            <person name="Coutinho P.M."/>
            <person name="Cullen D."/>
            <person name="Dalman K."/>
            <person name="Deflorio G."/>
            <person name="van Diepen L.T."/>
            <person name="Dunand C."/>
            <person name="Duplessis S."/>
            <person name="Durling M."/>
            <person name="Gonthier P."/>
            <person name="Grimwood J."/>
            <person name="Fossdal C.G."/>
            <person name="Hansson D."/>
            <person name="Henrissat B."/>
            <person name="Hietala A."/>
            <person name="Himmelstrand K."/>
            <person name="Hoffmeister D."/>
            <person name="Hogberg N."/>
            <person name="James T.Y."/>
            <person name="Karlsson M."/>
            <person name="Kohler A."/>
            <person name="Kues U."/>
            <person name="Lee Y.H."/>
            <person name="Lin Y.C."/>
            <person name="Lind M."/>
            <person name="Lindquist E."/>
            <person name="Lombard V."/>
            <person name="Lucas S."/>
            <person name="Lunden K."/>
            <person name="Morin E."/>
            <person name="Murat C."/>
            <person name="Park J."/>
            <person name="Raffaello T."/>
            <person name="Rouze P."/>
            <person name="Salamov A."/>
            <person name="Schmutz J."/>
            <person name="Solheim H."/>
            <person name="Stahlberg J."/>
            <person name="Velez H."/>
            <person name="de Vries R.P."/>
            <person name="Wiebenga A."/>
            <person name="Woodward S."/>
            <person name="Yakovlev I."/>
            <person name="Garbelotto M."/>
            <person name="Martin F."/>
            <person name="Grigoriev I.V."/>
            <person name="Stenlid J."/>
        </authorList>
    </citation>
    <scope>NUCLEOTIDE SEQUENCE [LARGE SCALE GENOMIC DNA]</scope>
    <source>
        <strain evidence="6 7">TC 32-1</strain>
    </source>
</reference>
<dbReference type="Pfam" id="PF02115">
    <property type="entry name" value="Rho_GDI"/>
    <property type="match status" value="1"/>
</dbReference>
<feature type="region of interest" description="Disordered" evidence="5">
    <location>
        <begin position="1"/>
        <end position="20"/>
    </location>
</feature>